<evidence type="ECO:0000313" key="1">
    <source>
        <dbReference type="EMBL" id="KAK1869831.1"/>
    </source>
</evidence>
<sequence>MVLTLAADELHDETPILSQSEQALAHSVSAGLRLMRLDVNSTASNVEGLTEKVAEYRKHLDTQGKILEPMAKTIHLFKAEMATSVSELNQKVCLDRGDMDAIKEVFKRDKDIEREFVRIRNRLRSYSESETATTVETRRVCLNADDTMEQMHVAIEDELMLTEEEACEYAMSRKVYPGRKSKTRTARVRTVLMRSRSHTLKGYKDVLISVHFEAIGAFTPSSGKGSFH</sequence>
<evidence type="ECO:0000313" key="2">
    <source>
        <dbReference type="Proteomes" id="UP000798662"/>
    </source>
</evidence>
<reference evidence="1" key="1">
    <citation type="submission" date="2019-11" db="EMBL/GenBank/DDBJ databases">
        <title>Nori genome reveals adaptations in red seaweeds to the harsh intertidal environment.</title>
        <authorList>
            <person name="Wang D."/>
            <person name="Mao Y."/>
        </authorList>
    </citation>
    <scope>NUCLEOTIDE SEQUENCE</scope>
    <source>
        <tissue evidence="1">Gametophyte</tissue>
    </source>
</reference>
<dbReference type="Proteomes" id="UP000798662">
    <property type="component" value="Chromosome 3"/>
</dbReference>
<proteinExistence type="predicted"/>
<dbReference type="EMBL" id="CM020620">
    <property type="protein sequence ID" value="KAK1869831.1"/>
    <property type="molecule type" value="Genomic_DNA"/>
</dbReference>
<name>A0ACC3CIJ0_PYRYE</name>
<protein>
    <submittedName>
        <fullName evidence="1">Uncharacterized protein</fullName>
    </submittedName>
</protein>
<keyword evidence="2" id="KW-1185">Reference proteome</keyword>
<accession>A0ACC3CIJ0</accession>
<organism evidence="1 2">
    <name type="scientific">Pyropia yezoensis</name>
    <name type="common">Susabi-nori</name>
    <name type="synonym">Porphyra yezoensis</name>
    <dbReference type="NCBI Taxonomy" id="2788"/>
    <lineage>
        <taxon>Eukaryota</taxon>
        <taxon>Rhodophyta</taxon>
        <taxon>Bangiophyceae</taxon>
        <taxon>Bangiales</taxon>
        <taxon>Bangiaceae</taxon>
        <taxon>Pyropia</taxon>
    </lineage>
</organism>
<gene>
    <name evidence="1" type="ORF">I4F81_012296</name>
</gene>
<comment type="caution">
    <text evidence="1">The sequence shown here is derived from an EMBL/GenBank/DDBJ whole genome shotgun (WGS) entry which is preliminary data.</text>
</comment>